<name>A0A225D0P6_9BACT</name>
<reference evidence="3" key="1">
    <citation type="submission" date="2017-06" db="EMBL/GenBank/DDBJ databases">
        <title>Genome analysis of Fimbriiglobus ruber SP5, the first member of the order Planctomycetales with confirmed chitinolytic capability.</title>
        <authorList>
            <person name="Ravin N.V."/>
            <person name="Rakitin A.L."/>
            <person name="Ivanova A.A."/>
            <person name="Beletsky A.V."/>
            <person name="Kulichevskaya I.S."/>
            <person name="Mardanov A.V."/>
            <person name="Dedysh S.N."/>
        </authorList>
    </citation>
    <scope>NUCLEOTIDE SEQUENCE [LARGE SCALE GENOMIC DNA]</scope>
    <source>
        <strain evidence="3">SP5</strain>
    </source>
</reference>
<dbReference type="SUPFAM" id="SSF56112">
    <property type="entry name" value="Protein kinase-like (PK-like)"/>
    <property type="match status" value="1"/>
</dbReference>
<dbReference type="RefSeq" id="WP_088260776.1">
    <property type="nucleotide sequence ID" value="NZ_NIDE01000020.1"/>
</dbReference>
<keyword evidence="3" id="KW-1185">Reference proteome</keyword>
<organism evidence="2 3">
    <name type="scientific">Fimbriiglobus ruber</name>
    <dbReference type="NCBI Taxonomy" id="1908690"/>
    <lineage>
        <taxon>Bacteria</taxon>
        <taxon>Pseudomonadati</taxon>
        <taxon>Planctomycetota</taxon>
        <taxon>Planctomycetia</taxon>
        <taxon>Gemmatales</taxon>
        <taxon>Gemmataceae</taxon>
        <taxon>Fimbriiglobus</taxon>
    </lineage>
</organism>
<dbReference type="EMBL" id="NIDE01000020">
    <property type="protein sequence ID" value="OWK34503.1"/>
    <property type="molecule type" value="Genomic_DNA"/>
</dbReference>
<accession>A0A225D0P6</accession>
<evidence type="ECO:0000259" key="1">
    <source>
        <dbReference type="PROSITE" id="PS50011"/>
    </source>
</evidence>
<gene>
    <name evidence="2" type="ORF">FRUB_10474</name>
</gene>
<dbReference type="GO" id="GO:0005524">
    <property type="term" value="F:ATP binding"/>
    <property type="evidence" value="ECO:0007669"/>
    <property type="project" value="InterPro"/>
</dbReference>
<dbReference type="InterPro" id="IPR000719">
    <property type="entry name" value="Prot_kinase_dom"/>
</dbReference>
<sequence>MANWPAQADYRDALQNPAGAFRDPVLQACQAETNKMRVPRARAGAFASVYKMTHAGGVVALKLFNFPSPDRERRYRAVSEHVTRLGARRPGCLVGFRYDPQGIRVRGEWFPLQTMDWVTGSSLGEWLRETMQKKDLTAVGTMADAWAKLVTNLQQADIAHGDLQHDNVMVVNNLPVLVDYDGMCVPGLVGNEQLEVGKPAYQHPERVTQPLTLGIDHFAAWIILVALRAVAADPTLYQRYVLAEDNENLLFSPDDLLKPAASKLWPELLRSTDPVVREWSATLRDTCGRPFSKIPPFALDPFGTLRGLCVAVPKDWAAIAAEADRLTAAGKTIPAEPPAIAQTVAGARKRAAAWAQLQAAVGDPRALDRAYQPDLVDDWPNGGPLLAQARAAKTQIALLDKLRSASAAPGSGRAFVILWDSCAAALAGVKEAEAYRQQAEGWRARARAADRYIRLFEADGSTERALADSWREVTRAVPHPDIQAAHKERGELAVRRAAVIEQLQAIPPTAGEDADRRLVAFWDEHLLAGCPEAAGLKSRLPCARKRVVLLDALDQAAAAMSATGAVEGFLKAAEPIPTGYPHRHADLVRQVRTGLSQFSELTALLAAPAPSDTAIAAAWERLSAGRPEILKRASPTLVEQCQMAVRRRDALAMFQKIDKTVSATDRQDRAWFRAWKKHGGILRGRADTEQLRMRLETAVRRYRAWEELSRALDTGDLATIRQHGDNRELTSYPPFVAKKEQINRLFAMALRVEQIQKKVKPPATEQLTAAELTFLHDYHRLFGEDDKRQIAQVVQVWLRDRAKLSFGQPPYRVLPGTLPLVMVRWGWAEAGFVSYCAVAHDRSRTLATPGEAAPYTSSVCRVEDYQRNSGGFVISPQEGADRVYVSVWAAIDLGWTTLYGSPLQIGPITLTGARRA</sequence>
<feature type="domain" description="Protein kinase" evidence="1">
    <location>
        <begin position="35"/>
        <end position="292"/>
    </location>
</feature>
<dbReference type="OrthoDB" id="243087at2"/>
<evidence type="ECO:0000313" key="2">
    <source>
        <dbReference type="EMBL" id="OWK34503.1"/>
    </source>
</evidence>
<dbReference type="AlphaFoldDB" id="A0A225D0P6"/>
<evidence type="ECO:0000313" key="3">
    <source>
        <dbReference type="Proteomes" id="UP000214646"/>
    </source>
</evidence>
<dbReference type="GO" id="GO:0004674">
    <property type="term" value="F:protein serine/threonine kinase activity"/>
    <property type="evidence" value="ECO:0007669"/>
    <property type="project" value="UniProtKB-KW"/>
</dbReference>
<comment type="caution">
    <text evidence="2">The sequence shown here is derived from an EMBL/GenBank/DDBJ whole genome shotgun (WGS) entry which is preliminary data.</text>
</comment>
<keyword evidence="2" id="KW-0723">Serine/threonine-protein kinase</keyword>
<keyword evidence="2" id="KW-0418">Kinase</keyword>
<dbReference type="InterPro" id="IPR011009">
    <property type="entry name" value="Kinase-like_dom_sf"/>
</dbReference>
<keyword evidence="2" id="KW-0808">Transferase</keyword>
<proteinExistence type="predicted"/>
<dbReference type="Gene3D" id="1.10.510.10">
    <property type="entry name" value="Transferase(Phosphotransferase) domain 1"/>
    <property type="match status" value="1"/>
</dbReference>
<dbReference type="PROSITE" id="PS50011">
    <property type="entry name" value="PROTEIN_KINASE_DOM"/>
    <property type="match status" value="1"/>
</dbReference>
<dbReference type="Proteomes" id="UP000214646">
    <property type="component" value="Unassembled WGS sequence"/>
</dbReference>
<protein>
    <submittedName>
        <fullName evidence="2">Serine/threonine protein kinase</fullName>
    </submittedName>
</protein>